<name>A0A4C1VDW3_EUMVA</name>
<dbReference type="InterPro" id="IPR041658">
    <property type="entry name" value="AAA_lid_11"/>
</dbReference>
<accession>A0A4C1VDW3</accession>
<dbReference type="GO" id="GO:0045505">
    <property type="term" value="F:dynein intermediate chain binding"/>
    <property type="evidence" value="ECO:0007669"/>
    <property type="project" value="InterPro"/>
</dbReference>
<dbReference type="Pfam" id="PF17906">
    <property type="entry name" value="HTH_48"/>
    <property type="match status" value="1"/>
</dbReference>
<feature type="domain" description="Dynein heavy chain AAA lid" evidence="2">
    <location>
        <begin position="37"/>
        <end position="164"/>
    </location>
</feature>
<gene>
    <name evidence="3" type="ORF">EVAR_27735_1</name>
</gene>
<dbReference type="Gene3D" id="1.10.10.10">
    <property type="entry name" value="Winged helix-like DNA-binding domain superfamily/Winged helix DNA-binding domain"/>
    <property type="match status" value="1"/>
</dbReference>
<evidence type="ECO:0000259" key="1">
    <source>
        <dbReference type="Pfam" id="PF17906"/>
    </source>
</evidence>
<dbReference type="GO" id="GO:0030286">
    <property type="term" value="C:dynein complex"/>
    <property type="evidence" value="ECO:0007669"/>
    <property type="project" value="InterPro"/>
</dbReference>
<feature type="domain" description="Mos1 transposase HTH" evidence="1">
    <location>
        <begin position="181"/>
        <end position="217"/>
    </location>
</feature>
<dbReference type="PANTHER" id="PTHR45703">
    <property type="entry name" value="DYNEIN HEAVY CHAIN"/>
    <property type="match status" value="1"/>
</dbReference>
<comment type="caution">
    <text evidence="3">The sequence shown here is derived from an EMBL/GenBank/DDBJ whole genome shotgun (WGS) entry which is preliminary data.</text>
</comment>
<dbReference type="Proteomes" id="UP000299102">
    <property type="component" value="Unassembled WGS sequence"/>
</dbReference>
<dbReference type="EMBL" id="BGZK01000310">
    <property type="protein sequence ID" value="GBP35815.1"/>
    <property type="molecule type" value="Genomic_DNA"/>
</dbReference>
<dbReference type="STRING" id="151549.A0A4C1VDW3"/>
<evidence type="ECO:0000313" key="4">
    <source>
        <dbReference type="Proteomes" id="UP000299102"/>
    </source>
</evidence>
<keyword evidence="4" id="KW-1185">Reference proteome</keyword>
<dbReference type="Pfam" id="PF18198">
    <property type="entry name" value="AAA_lid_11"/>
    <property type="match status" value="1"/>
</dbReference>
<organism evidence="3 4">
    <name type="scientific">Eumeta variegata</name>
    <name type="common">Bagworm moth</name>
    <name type="synonym">Eumeta japonica</name>
    <dbReference type="NCBI Taxonomy" id="151549"/>
    <lineage>
        <taxon>Eukaryota</taxon>
        <taxon>Metazoa</taxon>
        <taxon>Ecdysozoa</taxon>
        <taxon>Arthropoda</taxon>
        <taxon>Hexapoda</taxon>
        <taxon>Insecta</taxon>
        <taxon>Pterygota</taxon>
        <taxon>Neoptera</taxon>
        <taxon>Endopterygota</taxon>
        <taxon>Lepidoptera</taxon>
        <taxon>Glossata</taxon>
        <taxon>Ditrysia</taxon>
        <taxon>Tineoidea</taxon>
        <taxon>Psychidae</taxon>
        <taxon>Oiketicinae</taxon>
        <taxon>Eumeta</taxon>
    </lineage>
</organism>
<protein>
    <submittedName>
        <fullName evidence="3">Mariner Mos1 transposase</fullName>
    </submittedName>
</protein>
<reference evidence="3 4" key="1">
    <citation type="journal article" date="2019" name="Commun. Biol.">
        <title>The bagworm genome reveals a unique fibroin gene that provides high tensile strength.</title>
        <authorList>
            <person name="Kono N."/>
            <person name="Nakamura H."/>
            <person name="Ohtoshi R."/>
            <person name="Tomita M."/>
            <person name="Numata K."/>
            <person name="Arakawa K."/>
        </authorList>
    </citation>
    <scope>NUCLEOTIDE SEQUENCE [LARGE SCALE GENOMIC DNA]</scope>
</reference>
<dbReference type="InterPro" id="IPR036388">
    <property type="entry name" value="WH-like_DNA-bd_sf"/>
</dbReference>
<dbReference type="InterPro" id="IPR041426">
    <property type="entry name" value="Mos1_HTH"/>
</dbReference>
<dbReference type="Gene3D" id="1.10.10.1450">
    <property type="match status" value="1"/>
</dbReference>
<sequence length="260" mass="28494">MHIGVAYAPEGVKNNVLNTLSAWSGFESPEPQLVRTLACLALLHALIQERRAYIPEGWSQWYDFEWGDVSACQRVVAKCGGGARSCAAGLCEALYAGRVSSLPDAGLLTVLVQDTLGEHTLSPSWKPRGLTAPLPYDKRLKTYASALSALPSLDTADLLGLPANCRIAWETKAAQNVLSGLKEKSAAEAHRLLAEACNEAALSERTCRDWFQKFKNGYFDVEDKNRSGTPKIYEDAELEELFEEDSSQTQKELALTLEVT</sequence>
<dbReference type="GO" id="GO:0051959">
    <property type="term" value="F:dynein light intermediate chain binding"/>
    <property type="evidence" value="ECO:0007669"/>
    <property type="project" value="InterPro"/>
</dbReference>
<proteinExistence type="predicted"/>
<dbReference type="InterPro" id="IPR042219">
    <property type="entry name" value="AAA_lid_11_sf"/>
</dbReference>
<dbReference type="InterPro" id="IPR026983">
    <property type="entry name" value="DHC"/>
</dbReference>
<dbReference type="AlphaFoldDB" id="A0A4C1VDW3"/>
<dbReference type="GO" id="GO:0007018">
    <property type="term" value="P:microtubule-based movement"/>
    <property type="evidence" value="ECO:0007669"/>
    <property type="project" value="InterPro"/>
</dbReference>
<dbReference type="OrthoDB" id="10252139at2759"/>
<dbReference type="Gene3D" id="1.10.8.720">
    <property type="entry name" value="Region D6 of dynein motor"/>
    <property type="match status" value="1"/>
</dbReference>
<evidence type="ECO:0000313" key="3">
    <source>
        <dbReference type="EMBL" id="GBP35815.1"/>
    </source>
</evidence>
<evidence type="ECO:0000259" key="2">
    <source>
        <dbReference type="Pfam" id="PF18198"/>
    </source>
</evidence>